<keyword evidence="4" id="KW-1185">Reference proteome</keyword>
<evidence type="ECO:0000313" key="4">
    <source>
        <dbReference type="Proteomes" id="UP000295620"/>
    </source>
</evidence>
<dbReference type="EMBL" id="SNYC01000004">
    <property type="protein sequence ID" value="TDQ09934.1"/>
    <property type="molecule type" value="Genomic_DNA"/>
</dbReference>
<dbReference type="PANTHER" id="PTHR12526:SF630">
    <property type="entry name" value="GLYCOSYLTRANSFERASE"/>
    <property type="match status" value="1"/>
</dbReference>
<dbReference type="SUPFAM" id="SSF53756">
    <property type="entry name" value="UDP-Glycosyltransferase/glycogen phosphorylase"/>
    <property type="match status" value="1"/>
</dbReference>
<dbReference type="InterPro" id="IPR001296">
    <property type="entry name" value="Glyco_trans_1"/>
</dbReference>
<dbReference type="RefSeq" id="WP_133575982.1">
    <property type="nucleotide sequence ID" value="NZ_SNYC01000004.1"/>
</dbReference>
<feature type="domain" description="Glycosyl transferase family 1" evidence="1">
    <location>
        <begin position="182"/>
        <end position="338"/>
    </location>
</feature>
<dbReference type="PANTHER" id="PTHR12526">
    <property type="entry name" value="GLYCOSYLTRANSFERASE"/>
    <property type="match status" value="1"/>
</dbReference>
<dbReference type="AlphaFoldDB" id="A0A4R6SZ14"/>
<evidence type="ECO:0000259" key="2">
    <source>
        <dbReference type="Pfam" id="PF13439"/>
    </source>
</evidence>
<gene>
    <name evidence="3" type="ORF">ATK78_2093</name>
</gene>
<dbReference type="Gene3D" id="3.40.50.2000">
    <property type="entry name" value="Glycogen Phosphorylase B"/>
    <property type="match status" value="2"/>
</dbReference>
<dbReference type="GO" id="GO:0016757">
    <property type="term" value="F:glycosyltransferase activity"/>
    <property type="evidence" value="ECO:0007669"/>
    <property type="project" value="InterPro"/>
</dbReference>
<evidence type="ECO:0000259" key="1">
    <source>
        <dbReference type="Pfam" id="PF00534"/>
    </source>
</evidence>
<protein>
    <submittedName>
        <fullName evidence="3">Glycosyltransferase involved in cell wall biosynthesis</fullName>
    </submittedName>
</protein>
<dbReference type="Pfam" id="PF00534">
    <property type="entry name" value="Glycos_transf_1"/>
    <property type="match status" value="1"/>
</dbReference>
<dbReference type="CDD" id="cd03801">
    <property type="entry name" value="GT4_PimA-like"/>
    <property type="match status" value="1"/>
</dbReference>
<sequence length="364" mass="41018">MKIFQLIQKPQLRGAEMFASQLSANLELTGDEVCLISLFPGMAKLPFEGEKIELNRPIGKRFFDLKGWKQLAALIKEKQPQVIQANAADTLKFAVFSKLIFGWNTPIIYRNANKMGDFIKSKFQMFLNRFLVSQTAFVISVSHECEIDFINTFQFPVQKIATVQVGVEPQKPGSIPDDLTGIRSHYPILVNVAGFVPEKNHAGLVRIFSNLIKKFPDAQLILIGEGRLEAEIKSIIEKEGFKDHVKFLGRRTDVLEIIKLADVFVLPSLIEGLPAVLLESMYHKTPVVAYHVGGIAEIVKAGKTGWLIEKNDEKNFVAAVNEVLEKKEYTDHITGNAFQMVSEEFMNVGIAGRFRDIYKNFNNE</sequence>
<organism evidence="3 4">
    <name type="scientific">Pedobacter metabolipauper</name>
    <dbReference type="NCBI Taxonomy" id="425513"/>
    <lineage>
        <taxon>Bacteria</taxon>
        <taxon>Pseudomonadati</taxon>
        <taxon>Bacteroidota</taxon>
        <taxon>Sphingobacteriia</taxon>
        <taxon>Sphingobacteriales</taxon>
        <taxon>Sphingobacteriaceae</taxon>
        <taxon>Pedobacter</taxon>
    </lineage>
</organism>
<proteinExistence type="predicted"/>
<dbReference type="OrthoDB" id="7560678at2"/>
<reference evidence="3 4" key="1">
    <citation type="submission" date="2019-03" db="EMBL/GenBank/DDBJ databases">
        <title>Genomic Encyclopedia of Archaeal and Bacterial Type Strains, Phase II (KMG-II): from individual species to whole genera.</title>
        <authorList>
            <person name="Goeker M."/>
        </authorList>
    </citation>
    <scope>NUCLEOTIDE SEQUENCE [LARGE SCALE GENOMIC DNA]</scope>
    <source>
        <strain evidence="3 4">DSM 19035</strain>
    </source>
</reference>
<dbReference type="Proteomes" id="UP000295620">
    <property type="component" value="Unassembled WGS sequence"/>
</dbReference>
<accession>A0A4R6SZ14</accession>
<name>A0A4R6SZ14_9SPHI</name>
<keyword evidence="3" id="KW-0808">Transferase</keyword>
<comment type="caution">
    <text evidence="3">The sequence shown here is derived from an EMBL/GenBank/DDBJ whole genome shotgun (WGS) entry which is preliminary data.</text>
</comment>
<dbReference type="InterPro" id="IPR028098">
    <property type="entry name" value="Glyco_trans_4-like_N"/>
</dbReference>
<feature type="domain" description="Glycosyltransferase subfamily 4-like N-terminal" evidence="2">
    <location>
        <begin position="14"/>
        <end position="170"/>
    </location>
</feature>
<evidence type="ECO:0000313" key="3">
    <source>
        <dbReference type="EMBL" id="TDQ09934.1"/>
    </source>
</evidence>
<dbReference type="Pfam" id="PF13439">
    <property type="entry name" value="Glyco_transf_4"/>
    <property type="match status" value="1"/>
</dbReference>